<keyword evidence="3" id="KW-1185">Reference proteome</keyword>
<organism evidence="2 3">
    <name type="scientific">Datura stramonium</name>
    <name type="common">Jimsonweed</name>
    <name type="synonym">Common thornapple</name>
    <dbReference type="NCBI Taxonomy" id="4076"/>
    <lineage>
        <taxon>Eukaryota</taxon>
        <taxon>Viridiplantae</taxon>
        <taxon>Streptophyta</taxon>
        <taxon>Embryophyta</taxon>
        <taxon>Tracheophyta</taxon>
        <taxon>Spermatophyta</taxon>
        <taxon>Magnoliopsida</taxon>
        <taxon>eudicotyledons</taxon>
        <taxon>Gunneridae</taxon>
        <taxon>Pentapetalae</taxon>
        <taxon>asterids</taxon>
        <taxon>lamiids</taxon>
        <taxon>Solanales</taxon>
        <taxon>Solanaceae</taxon>
        <taxon>Solanoideae</taxon>
        <taxon>Datureae</taxon>
        <taxon>Datura</taxon>
    </lineage>
</organism>
<name>A0ABS8WZN4_DATST</name>
<gene>
    <name evidence="2" type="ORF">HAX54_007375</name>
</gene>
<feature type="compositionally biased region" description="Basic and acidic residues" evidence="1">
    <location>
        <begin position="11"/>
        <end position="23"/>
    </location>
</feature>
<dbReference type="Proteomes" id="UP000823775">
    <property type="component" value="Unassembled WGS sequence"/>
</dbReference>
<evidence type="ECO:0000313" key="3">
    <source>
        <dbReference type="Proteomes" id="UP000823775"/>
    </source>
</evidence>
<protein>
    <submittedName>
        <fullName evidence="2">Uncharacterized protein</fullName>
    </submittedName>
</protein>
<dbReference type="EMBL" id="JACEIK010013797">
    <property type="protein sequence ID" value="MCE3216668.1"/>
    <property type="molecule type" value="Genomic_DNA"/>
</dbReference>
<evidence type="ECO:0000313" key="2">
    <source>
        <dbReference type="EMBL" id="MCE3216668.1"/>
    </source>
</evidence>
<accession>A0ABS8WZN4</accession>
<feature type="region of interest" description="Disordered" evidence="1">
    <location>
        <begin position="1"/>
        <end position="47"/>
    </location>
</feature>
<sequence length="180" mass="20052">MLNGGAQVPIEGDKAGSKEETRGKGVVVEKSTGCSAGSPSEYPVTNRIPGLHKQKETHGWKEVKGKSVVKGRTIHSNDHSIDVTNGFSMLDDPDRILEQQGKGRIWIIWNDVVVDFKDIKTHEQFIQGSVEFYRSNMKFHMAAVYGLHTILDRAVLWRELTGVVPQGPWILIGLQYHFGG</sequence>
<reference evidence="2 3" key="1">
    <citation type="journal article" date="2021" name="BMC Genomics">
        <title>Datura genome reveals duplications of psychoactive alkaloid biosynthetic genes and high mutation rate following tissue culture.</title>
        <authorList>
            <person name="Rajewski A."/>
            <person name="Carter-House D."/>
            <person name="Stajich J."/>
            <person name="Litt A."/>
        </authorList>
    </citation>
    <scope>NUCLEOTIDE SEQUENCE [LARGE SCALE GENOMIC DNA]</scope>
    <source>
        <strain evidence="2">AR-01</strain>
    </source>
</reference>
<comment type="caution">
    <text evidence="2">The sequence shown here is derived from an EMBL/GenBank/DDBJ whole genome shotgun (WGS) entry which is preliminary data.</text>
</comment>
<proteinExistence type="predicted"/>
<evidence type="ECO:0000256" key="1">
    <source>
        <dbReference type="SAM" id="MobiDB-lite"/>
    </source>
</evidence>